<proteinExistence type="inferred from homology"/>
<keyword evidence="4" id="KW-1185">Reference proteome</keyword>
<dbReference type="Gene3D" id="3.90.1200.10">
    <property type="match status" value="1"/>
</dbReference>
<accession>A0A1U7HXV6</accession>
<gene>
    <name evidence="3" type="ORF">NIES1031_04240</name>
</gene>
<dbReference type="EMBL" id="MRCC01000003">
    <property type="protein sequence ID" value="OKH28453.1"/>
    <property type="molecule type" value="Genomic_DNA"/>
</dbReference>
<comment type="similarity">
    <text evidence="1">Belongs to the pseudomonas-type ThrB family.</text>
</comment>
<organism evidence="3 4">
    <name type="scientific">Chroogloeocystis siderophila 5.2 s.c.1</name>
    <dbReference type="NCBI Taxonomy" id="247279"/>
    <lineage>
        <taxon>Bacteria</taxon>
        <taxon>Bacillati</taxon>
        <taxon>Cyanobacteriota</taxon>
        <taxon>Cyanophyceae</taxon>
        <taxon>Oscillatoriophycideae</taxon>
        <taxon>Chroococcales</taxon>
        <taxon>Chroococcaceae</taxon>
        <taxon>Chroogloeocystis</taxon>
    </lineage>
</organism>
<evidence type="ECO:0000256" key="1">
    <source>
        <dbReference type="ARBA" id="ARBA00038240"/>
    </source>
</evidence>
<dbReference type="Proteomes" id="UP000185984">
    <property type="component" value="Unassembled WGS sequence"/>
</dbReference>
<dbReference type="InterPro" id="IPR011009">
    <property type="entry name" value="Kinase-like_dom_sf"/>
</dbReference>
<dbReference type="STRING" id="247279.NIES1031_04240"/>
<evidence type="ECO:0000259" key="2">
    <source>
        <dbReference type="Pfam" id="PF01636"/>
    </source>
</evidence>
<dbReference type="Gene3D" id="3.30.200.20">
    <property type="entry name" value="Phosphorylase Kinase, domain 1"/>
    <property type="match status" value="1"/>
</dbReference>
<dbReference type="GO" id="GO:0019202">
    <property type="term" value="F:amino acid kinase activity"/>
    <property type="evidence" value="ECO:0007669"/>
    <property type="project" value="TreeGrafter"/>
</dbReference>
<dbReference type="InterPro" id="IPR002575">
    <property type="entry name" value="Aminoglycoside_PTrfase"/>
</dbReference>
<dbReference type="OrthoDB" id="156345at2"/>
<dbReference type="RefSeq" id="WP_073548252.1">
    <property type="nucleotide sequence ID" value="NZ_CAWMVK010000023.1"/>
</dbReference>
<dbReference type="Pfam" id="PF01636">
    <property type="entry name" value="APH"/>
    <property type="match status" value="1"/>
</dbReference>
<feature type="domain" description="Aminoglycoside phosphotransferase" evidence="2">
    <location>
        <begin position="23"/>
        <end position="266"/>
    </location>
</feature>
<dbReference type="InterPro" id="IPR050249">
    <property type="entry name" value="Pseudomonas-type_ThrB"/>
</dbReference>
<dbReference type="AlphaFoldDB" id="A0A1U7HXV6"/>
<dbReference type="SUPFAM" id="SSF56112">
    <property type="entry name" value="Protein kinase-like (PK-like)"/>
    <property type="match status" value="1"/>
</dbReference>
<dbReference type="PANTHER" id="PTHR21064">
    <property type="entry name" value="AMINOGLYCOSIDE PHOSPHOTRANSFERASE DOMAIN-CONTAINING PROTEIN-RELATED"/>
    <property type="match status" value="1"/>
</dbReference>
<comment type="caution">
    <text evidence="3">The sequence shown here is derived from an EMBL/GenBank/DDBJ whole genome shotgun (WGS) entry which is preliminary data.</text>
</comment>
<reference evidence="3 4" key="1">
    <citation type="submission" date="2016-11" db="EMBL/GenBank/DDBJ databases">
        <title>Draft Genome Sequences of Nine Cyanobacterial Strains from Diverse Habitats.</title>
        <authorList>
            <person name="Zhu T."/>
            <person name="Hou S."/>
            <person name="Lu X."/>
            <person name="Hess W.R."/>
        </authorList>
    </citation>
    <scope>NUCLEOTIDE SEQUENCE [LARGE SCALE GENOMIC DNA]</scope>
    <source>
        <strain evidence="3 4">5.2 s.c.1</strain>
    </source>
</reference>
<evidence type="ECO:0000313" key="3">
    <source>
        <dbReference type="EMBL" id="OKH28453.1"/>
    </source>
</evidence>
<dbReference type="PANTHER" id="PTHR21064:SF6">
    <property type="entry name" value="AMINOGLYCOSIDE PHOSPHOTRANSFERASE DOMAIN-CONTAINING PROTEIN"/>
    <property type="match status" value="1"/>
</dbReference>
<protein>
    <recommendedName>
        <fullName evidence="2">Aminoglycoside phosphotransferase domain-containing protein</fullName>
    </recommendedName>
</protein>
<name>A0A1U7HXV6_9CHRO</name>
<sequence length="294" mass="33263">MELSESEKQIICNHWSFLTEIVLEPIQGGSSTTYFVYTPTDQFVLKVYSTTTAASQIEYEHLLLVFLQQANLSFAIPAPIATSSGETLIPIETELRSLKVVLLPRLVGQPANRRNLQQVQSIGCTLAELHCVLTEFDPHRQLARLPYWGNLAQIHPLISNPLAIAQILNLSLEEQTLLNRILIEVIESVPYLYKTLPLQTIHADYITPNILVEANRVVGVLDFEFATFDLRLLDYLSSLDQLASFPWKEELFADIVKAFSTGYQKRSSLTSLEQEALPTVWRLQRASSLVYWTG</sequence>
<evidence type="ECO:0000313" key="4">
    <source>
        <dbReference type="Proteomes" id="UP000185984"/>
    </source>
</evidence>